<protein>
    <submittedName>
        <fullName evidence="2">Uncharacterized protein</fullName>
    </submittedName>
</protein>
<dbReference type="Proteomes" id="UP000178647">
    <property type="component" value="Unassembled WGS sequence"/>
</dbReference>
<gene>
    <name evidence="2" type="ORF">A2896_02525</name>
</gene>
<comment type="caution">
    <text evidence="2">The sequence shown here is derived from an EMBL/GenBank/DDBJ whole genome shotgun (WGS) entry which is preliminary data.</text>
</comment>
<evidence type="ECO:0000256" key="1">
    <source>
        <dbReference type="SAM" id="Phobius"/>
    </source>
</evidence>
<keyword evidence="1" id="KW-0812">Transmembrane</keyword>
<evidence type="ECO:0000313" key="2">
    <source>
        <dbReference type="EMBL" id="OGZ24730.1"/>
    </source>
</evidence>
<reference evidence="2 3" key="1">
    <citation type="journal article" date="2016" name="Nat. Commun.">
        <title>Thousands of microbial genomes shed light on interconnected biogeochemical processes in an aquifer system.</title>
        <authorList>
            <person name="Anantharaman K."/>
            <person name="Brown C.T."/>
            <person name="Hug L.A."/>
            <person name="Sharon I."/>
            <person name="Castelle C.J."/>
            <person name="Probst A.J."/>
            <person name="Thomas B.C."/>
            <person name="Singh A."/>
            <person name="Wilkins M.J."/>
            <person name="Karaoz U."/>
            <person name="Brodie E.L."/>
            <person name="Williams K.H."/>
            <person name="Hubbard S.S."/>
            <person name="Banfield J.F."/>
        </authorList>
    </citation>
    <scope>NUCLEOTIDE SEQUENCE [LARGE SCALE GENOMIC DNA]</scope>
</reference>
<organism evidence="2 3">
    <name type="scientific">Candidatus Nealsonbacteria bacterium RIFCSPLOWO2_01_FULL_43_32</name>
    <dbReference type="NCBI Taxonomy" id="1801672"/>
    <lineage>
        <taxon>Bacteria</taxon>
        <taxon>Candidatus Nealsoniibacteriota</taxon>
    </lineage>
</organism>
<sequence length="59" mass="6893">MENNTLGQKVLLILYAGVALGFTYSPSRQRKILTAAEKEWRKINKENLKKRLEIFIDQN</sequence>
<keyword evidence="1" id="KW-0472">Membrane</keyword>
<name>A0A1G2EH85_9BACT</name>
<dbReference type="STRING" id="1801672.A2896_02525"/>
<proteinExistence type="predicted"/>
<dbReference type="AlphaFoldDB" id="A0A1G2EH85"/>
<feature type="transmembrane region" description="Helical" evidence="1">
    <location>
        <begin position="6"/>
        <end position="24"/>
    </location>
</feature>
<dbReference type="EMBL" id="MHMH01000006">
    <property type="protein sequence ID" value="OGZ24730.1"/>
    <property type="molecule type" value="Genomic_DNA"/>
</dbReference>
<accession>A0A1G2EH85</accession>
<evidence type="ECO:0000313" key="3">
    <source>
        <dbReference type="Proteomes" id="UP000178647"/>
    </source>
</evidence>
<keyword evidence="1" id="KW-1133">Transmembrane helix</keyword>